<dbReference type="SUPFAM" id="SSF53335">
    <property type="entry name" value="S-adenosyl-L-methionine-dependent methyltransferases"/>
    <property type="match status" value="1"/>
</dbReference>
<keyword evidence="2 5" id="KW-0489">Methyltransferase</keyword>
<dbReference type="Gene3D" id="1.10.150.170">
    <property type="entry name" value="Putative methyltransferase TM0872, insert domain"/>
    <property type="match status" value="1"/>
</dbReference>
<proteinExistence type="inferred from homology"/>
<sequence length="161" mass="17843">METTHAPVLVEEVVESLVGDPAGIYVDATYGRGGHARALLAVLDPSARLLVCDRDPEASEHARRHFAGDSRVKVLQGRFSNLSHWLEAEGVMGQIQGILFDLGVSSPQLADPRRGFSFQTESPLDMRMSQDAGRSAADWLSRVSRPELERVIREWGEERYA</sequence>
<dbReference type="AlphaFoldDB" id="T1BSR0"/>
<protein>
    <submittedName>
        <fullName evidence="5">S-adenosyl-methyltransferase MraW</fullName>
    </submittedName>
</protein>
<keyword evidence="4" id="KW-0949">S-adenosyl-L-methionine</keyword>
<dbReference type="Pfam" id="PF01795">
    <property type="entry name" value="Methyltransf_5"/>
    <property type="match status" value="1"/>
</dbReference>
<reference evidence="5" key="1">
    <citation type="submission" date="2013-08" db="EMBL/GenBank/DDBJ databases">
        <authorList>
            <person name="Mendez C."/>
            <person name="Richter M."/>
            <person name="Ferrer M."/>
            <person name="Sanchez J."/>
        </authorList>
    </citation>
    <scope>NUCLEOTIDE SEQUENCE</scope>
</reference>
<dbReference type="GO" id="GO:0005737">
    <property type="term" value="C:cytoplasm"/>
    <property type="evidence" value="ECO:0007669"/>
    <property type="project" value="TreeGrafter"/>
</dbReference>
<evidence type="ECO:0000256" key="3">
    <source>
        <dbReference type="ARBA" id="ARBA00022679"/>
    </source>
</evidence>
<organism evidence="5">
    <name type="scientific">mine drainage metagenome</name>
    <dbReference type="NCBI Taxonomy" id="410659"/>
    <lineage>
        <taxon>unclassified sequences</taxon>
        <taxon>metagenomes</taxon>
        <taxon>ecological metagenomes</taxon>
    </lineage>
</organism>
<dbReference type="InterPro" id="IPR023397">
    <property type="entry name" value="SAM-dep_MeTrfase_MraW_recog"/>
</dbReference>
<dbReference type="InterPro" id="IPR002903">
    <property type="entry name" value="RsmH"/>
</dbReference>
<dbReference type="PANTHER" id="PTHR11265">
    <property type="entry name" value="S-ADENOSYL-METHYLTRANSFERASE MRAW"/>
    <property type="match status" value="1"/>
</dbReference>
<reference evidence="5" key="2">
    <citation type="journal article" date="2014" name="ISME J.">
        <title>Microbial stratification in low pH oxic and suboxic macroscopic growths along an acid mine drainage.</title>
        <authorList>
            <person name="Mendez-Garcia C."/>
            <person name="Mesa V."/>
            <person name="Sprenger R.R."/>
            <person name="Richter M."/>
            <person name="Diez M.S."/>
            <person name="Solano J."/>
            <person name="Bargiela R."/>
            <person name="Golyshina O.V."/>
            <person name="Manteca A."/>
            <person name="Ramos J.L."/>
            <person name="Gallego J.R."/>
            <person name="Llorente I."/>
            <person name="Martins Dos Santos V.A."/>
            <person name="Jensen O.N."/>
            <person name="Pelaez A.I."/>
            <person name="Sanchez J."/>
            <person name="Ferrer M."/>
        </authorList>
    </citation>
    <scope>NUCLEOTIDE SEQUENCE</scope>
</reference>
<dbReference type="EMBL" id="AUZY01002748">
    <property type="protein sequence ID" value="EQD71563.1"/>
    <property type="molecule type" value="Genomic_DNA"/>
</dbReference>
<feature type="non-terminal residue" evidence="5">
    <location>
        <position position="161"/>
    </location>
</feature>
<evidence type="ECO:0000256" key="1">
    <source>
        <dbReference type="ARBA" id="ARBA00010396"/>
    </source>
</evidence>
<dbReference type="GO" id="GO:0070475">
    <property type="term" value="P:rRNA base methylation"/>
    <property type="evidence" value="ECO:0007669"/>
    <property type="project" value="TreeGrafter"/>
</dbReference>
<dbReference type="SUPFAM" id="SSF81799">
    <property type="entry name" value="Putative methyltransferase TM0872, insert domain"/>
    <property type="match status" value="1"/>
</dbReference>
<evidence type="ECO:0000256" key="4">
    <source>
        <dbReference type="ARBA" id="ARBA00022691"/>
    </source>
</evidence>
<evidence type="ECO:0000313" key="5">
    <source>
        <dbReference type="EMBL" id="EQD71563.1"/>
    </source>
</evidence>
<name>T1BSR0_9ZZZZ</name>
<comment type="similarity">
    <text evidence="1">Belongs to the methyltransferase superfamily. RsmH family.</text>
</comment>
<dbReference type="GO" id="GO:0071424">
    <property type="term" value="F:rRNA (cytosine-N4-)-methyltransferase activity"/>
    <property type="evidence" value="ECO:0007669"/>
    <property type="project" value="TreeGrafter"/>
</dbReference>
<dbReference type="PANTHER" id="PTHR11265:SF0">
    <property type="entry name" value="12S RRNA N4-METHYLCYTIDINE METHYLTRANSFERASE"/>
    <property type="match status" value="1"/>
</dbReference>
<comment type="caution">
    <text evidence="5">The sequence shown here is derived from an EMBL/GenBank/DDBJ whole genome shotgun (WGS) entry which is preliminary data.</text>
</comment>
<keyword evidence="3 5" id="KW-0808">Transferase</keyword>
<evidence type="ECO:0000256" key="2">
    <source>
        <dbReference type="ARBA" id="ARBA00022603"/>
    </source>
</evidence>
<dbReference type="NCBIfam" id="TIGR00006">
    <property type="entry name" value="16S rRNA (cytosine(1402)-N(4))-methyltransferase RsmH"/>
    <property type="match status" value="1"/>
</dbReference>
<gene>
    <name evidence="5" type="ORF">B1B_04397</name>
</gene>
<accession>T1BSR0</accession>
<dbReference type="InterPro" id="IPR029063">
    <property type="entry name" value="SAM-dependent_MTases_sf"/>
</dbReference>
<dbReference type="Gene3D" id="3.40.50.150">
    <property type="entry name" value="Vaccinia Virus protein VP39"/>
    <property type="match status" value="1"/>
</dbReference>